<reference evidence="2" key="1">
    <citation type="submission" date="2022-11" db="UniProtKB">
        <authorList>
            <consortium name="WormBaseParasite"/>
        </authorList>
    </citation>
    <scope>IDENTIFICATION</scope>
</reference>
<evidence type="ECO:0000313" key="2">
    <source>
        <dbReference type="WBParaSite" id="PEQ_0000449301-mRNA-1"/>
    </source>
</evidence>
<evidence type="ECO:0000313" key="1">
    <source>
        <dbReference type="Proteomes" id="UP000887564"/>
    </source>
</evidence>
<sequence length="46" mass="5393">MNLSKSVKDLERQDWETEWLRADKPIHPALLMVFIDNVSDLPVSRV</sequence>
<organism evidence="1 2">
    <name type="scientific">Parascaris equorum</name>
    <name type="common">Equine roundworm</name>
    <dbReference type="NCBI Taxonomy" id="6256"/>
    <lineage>
        <taxon>Eukaryota</taxon>
        <taxon>Metazoa</taxon>
        <taxon>Ecdysozoa</taxon>
        <taxon>Nematoda</taxon>
        <taxon>Chromadorea</taxon>
        <taxon>Rhabditida</taxon>
        <taxon>Spirurina</taxon>
        <taxon>Ascaridomorpha</taxon>
        <taxon>Ascaridoidea</taxon>
        <taxon>Ascarididae</taxon>
        <taxon>Parascaris</taxon>
    </lineage>
</organism>
<dbReference type="WBParaSite" id="PEQ_0000449301-mRNA-1">
    <property type="protein sequence ID" value="PEQ_0000449301-mRNA-1"/>
    <property type="gene ID" value="PEQ_0000449301"/>
</dbReference>
<protein>
    <submittedName>
        <fullName evidence="2">Uncharacterized protein</fullName>
    </submittedName>
</protein>
<dbReference type="Proteomes" id="UP000887564">
    <property type="component" value="Unplaced"/>
</dbReference>
<proteinExistence type="predicted"/>
<accession>A0A914RDC2</accession>
<keyword evidence="1" id="KW-1185">Reference proteome</keyword>
<name>A0A914RDC2_PAREQ</name>
<dbReference type="AlphaFoldDB" id="A0A914RDC2"/>